<dbReference type="GO" id="GO:0016020">
    <property type="term" value="C:membrane"/>
    <property type="evidence" value="ECO:0007669"/>
    <property type="project" value="UniProtKB-SubCell"/>
</dbReference>
<dbReference type="InterPro" id="IPR019427">
    <property type="entry name" value="7TM_GPCR_serpentine_rcpt_Srw"/>
</dbReference>
<feature type="compositionally biased region" description="Polar residues" evidence="6">
    <location>
        <begin position="441"/>
        <end position="452"/>
    </location>
</feature>
<dbReference type="EMBL" id="JBICBT010000464">
    <property type="protein sequence ID" value="KAL3112818.1"/>
    <property type="molecule type" value="Genomic_DNA"/>
</dbReference>
<name>A0ABD2LCC1_9BILA</name>
<dbReference type="PROSITE" id="PS50262">
    <property type="entry name" value="G_PROTEIN_RECEP_F1_2"/>
    <property type="match status" value="1"/>
</dbReference>
<feature type="coiled-coil region" evidence="5">
    <location>
        <begin position="291"/>
        <end position="318"/>
    </location>
</feature>
<organism evidence="9 10">
    <name type="scientific">Heterodera trifolii</name>
    <dbReference type="NCBI Taxonomy" id="157864"/>
    <lineage>
        <taxon>Eukaryota</taxon>
        <taxon>Metazoa</taxon>
        <taxon>Ecdysozoa</taxon>
        <taxon>Nematoda</taxon>
        <taxon>Chromadorea</taxon>
        <taxon>Rhabditida</taxon>
        <taxon>Tylenchina</taxon>
        <taxon>Tylenchomorpha</taxon>
        <taxon>Tylenchoidea</taxon>
        <taxon>Heteroderidae</taxon>
        <taxon>Heteroderinae</taxon>
        <taxon>Heterodera</taxon>
    </lineage>
</organism>
<dbReference type="Pfam" id="PF10324">
    <property type="entry name" value="7TM_GPCR_Srw"/>
    <property type="match status" value="1"/>
</dbReference>
<comment type="subcellular location">
    <subcellularLocation>
        <location evidence="1">Membrane</location>
    </subcellularLocation>
</comment>
<feature type="transmembrane region" description="Helical" evidence="7">
    <location>
        <begin position="371"/>
        <end position="394"/>
    </location>
</feature>
<feature type="compositionally biased region" description="Basic and acidic residues" evidence="6">
    <location>
        <begin position="453"/>
        <end position="463"/>
    </location>
</feature>
<dbReference type="PANTHER" id="PTHR47023:SF5">
    <property type="entry name" value="SEX PEPTIDE RECEPTOR-RELATED PROTEIN 2"/>
    <property type="match status" value="1"/>
</dbReference>
<dbReference type="PANTHER" id="PTHR47023">
    <property type="entry name" value="SEX PEPTIDE RECEPTOR"/>
    <property type="match status" value="1"/>
</dbReference>
<evidence type="ECO:0000313" key="10">
    <source>
        <dbReference type="Proteomes" id="UP001620626"/>
    </source>
</evidence>
<dbReference type="CDD" id="cd14978">
    <property type="entry name" value="7tmA_FMRFamide_R-like"/>
    <property type="match status" value="1"/>
</dbReference>
<keyword evidence="10" id="KW-1185">Reference proteome</keyword>
<evidence type="ECO:0000259" key="8">
    <source>
        <dbReference type="PROSITE" id="PS50262"/>
    </source>
</evidence>
<feature type="transmembrane region" description="Helical" evidence="7">
    <location>
        <begin position="276"/>
        <end position="298"/>
    </location>
</feature>
<dbReference type="Proteomes" id="UP001620626">
    <property type="component" value="Unassembled WGS sequence"/>
</dbReference>
<feature type="transmembrane region" description="Helical" evidence="7">
    <location>
        <begin position="328"/>
        <end position="351"/>
    </location>
</feature>
<dbReference type="PRINTS" id="PR00237">
    <property type="entry name" value="GPCRRHODOPSN"/>
</dbReference>
<reference evidence="9 10" key="1">
    <citation type="submission" date="2024-10" db="EMBL/GenBank/DDBJ databases">
        <authorList>
            <person name="Kim D."/>
        </authorList>
    </citation>
    <scope>NUCLEOTIDE SEQUENCE [LARGE SCALE GENOMIC DNA]</scope>
    <source>
        <strain evidence="9">BH-2024</strain>
    </source>
</reference>
<feature type="transmembrane region" description="Helical" evidence="7">
    <location>
        <begin position="207"/>
        <end position="233"/>
    </location>
</feature>
<keyword evidence="4 7" id="KW-0472">Membrane</keyword>
<feature type="region of interest" description="Disordered" evidence="6">
    <location>
        <begin position="423"/>
        <end position="480"/>
    </location>
</feature>
<keyword evidence="5" id="KW-0175">Coiled coil</keyword>
<keyword evidence="2 7" id="KW-0812">Transmembrane</keyword>
<dbReference type="InterPro" id="IPR053071">
    <property type="entry name" value="GPCR1-related_rcpt"/>
</dbReference>
<feature type="region of interest" description="Disordered" evidence="6">
    <location>
        <begin position="495"/>
        <end position="538"/>
    </location>
</feature>
<evidence type="ECO:0000256" key="2">
    <source>
        <dbReference type="ARBA" id="ARBA00022692"/>
    </source>
</evidence>
<feature type="domain" description="G-protein coupled receptors family 1 profile" evidence="8">
    <location>
        <begin position="99"/>
        <end position="391"/>
    </location>
</feature>
<dbReference type="InterPro" id="IPR000276">
    <property type="entry name" value="GPCR_Rhodpsn"/>
</dbReference>
<protein>
    <recommendedName>
        <fullName evidence="8">G-protein coupled receptors family 1 profile domain-containing protein</fullName>
    </recommendedName>
</protein>
<dbReference type="Gene3D" id="1.20.1070.10">
    <property type="entry name" value="Rhodopsin 7-helix transmembrane proteins"/>
    <property type="match status" value="1"/>
</dbReference>
<dbReference type="InterPro" id="IPR017452">
    <property type="entry name" value="GPCR_Rhodpsn_7TM"/>
</dbReference>
<gene>
    <name evidence="9" type="ORF">niasHT_019792</name>
</gene>
<comment type="caution">
    <text evidence="9">The sequence shown here is derived from an EMBL/GenBank/DDBJ whole genome shotgun (WGS) entry which is preliminary data.</text>
</comment>
<sequence length="554" mass="62614">MSKGTKGNSIGRFLFKRKKKGQIGKGEKRDARGGEVMNECPLSNQSAVDCLRSGAYFYDACTGHCEREMSFLRLSKYLQLEHFVYGYLFPVLVLLVVVANVLVALVLSQRHMLSPTNLVLKYMAIADLCVGLFPLPWNFYYHTLRHFEREQEELELWWCYAYKYSMDAIPPVCHNIAMWLTVLLAGQRYLCIRYPLNSRQICSIRNVRIATFCITCISIICGLPKCVDFHFAVYEGLLYVDSDEWVHLRSCLSGFTFFVQLVGQNAFFNAYFLTRVVAFILLPSLLLICLNALLIQLIRKAQRRKERLLREKRAREAERQTDSNSTSIMLVIIVSIFLIVNLPTALFMAMLCVYNTLGLSNRFLEGVFPVTFLLVNNMLVMATYPINFGIYCFMSSSFRDTFWMLFCRRKSCAEGDRIDSKRMPSLGGGGASEMNNNNNNSTATSALSTVLRRSTDPSVDKQHKTPLANHFGQSPRPQSIGSAFSLLSEPLLGPPPQLNAIPPTNGPTKMRKSGPAKRTEEQRNIWEGGENGKGGKKCKAISPTETIIGETIFL</sequence>
<evidence type="ECO:0000256" key="6">
    <source>
        <dbReference type="SAM" id="MobiDB-lite"/>
    </source>
</evidence>
<keyword evidence="3 7" id="KW-1133">Transmembrane helix</keyword>
<dbReference type="AlphaFoldDB" id="A0ABD2LCC1"/>
<feature type="compositionally biased region" description="Polar residues" evidence="6">
    <location>
        <begin position="471"/>
        <end position="480"/>
    </location>
</feature>
<evidence type="ECO:0000256" key="5">
    <source>
        <dbReference type="SAM" id="Coils"/>
    </source>
</evidence>
<evidence type="ECO:0000313" key="9">
    <source>
        <dbReference type="EMBL" id="KAL3112818.1"/>
    </source>
</evidence>
<evidence type="ECO:0000256" key="3">
    <source>
        <dbReference type="ARBA" id="ARBA00022989"/>
    </source>
</evidence>
<feature type="transmembrane region" description="Helical" evidence="7">
    <location>
        <begin position="84"/>
        <end position="107"/>
    </location>
</feature>
<feature type="transmembrane region" description="Helical" evidence="7">
    <location>
        <begin position="119"/>
        <end position="137"/>
    </location>
</feature>
<proteinExistence type="predicted"/>
<dbReference type="SUPFAM" id="SSF81321">
    <property type="entry name" value="Family A G protein-coupled receptor-like"/>
    <property type="match status" value="1"/>
</dbReference>
<evidence type="ECO:0000256" key="1">
    <source>
        <dbReference type="ARBA" id="ARBA00004370"/>
    </source>
</evidence>
<accession>A0ABD2LCC1</accession>
<evidence type="ECO:0000256" key="7">
    <source>
        <dbReference type="SAM" id="Phobius"/>
    </source>
</evidence>
<evidence type="ECO:0000256" key="4">
    <source>
        <dbReference type="ARBA" id="ARBA00023136"/>
    </source>
</evidence>